<dbReference type="RefSeq" id="XP_007714576.1">
    <property type="nucleotide sequence ID" value="XM_007716386.1"/>
</dbReference>
<dbReference type="Pfam" id="PF00106">
    <property type="entry name" value="adh_short"/>
    <property type="match status" value="1"/>
</dbReference>
<dbReference type="InterPro" id="IPR036291">
    <property type="entry name" value="NAD(P)-bd_dom_sf"/>
</dbReference>
<gene>
    <name evidence="4" type="ORF">COCCADRAFT_6953</name>
</gene>
<dbReference type="PANTHER" id="PTHR24320">
    <property type="entry name" value="RETINOL DEHYDROGENASE"/>
    <property type="match status" value="1"/>
</dbReference>
<accession>W6Y0L5</accession>
<proteinExistence type="inferred from homology"/>
<evidence type="ECO:0000256" key="3">
    <source>
        <dbReference type="SAM" id="Phobius"/>
    </source>
</evidence>
<comment type="similarity">
    <text evidence="1">Belongs to the short-chain dehydrogenases/reductases (SDR) family.</text>
</comment>
<sequence>MTPDATIVVTGAGGGLGSAMAAHVSRHLGHYHAIYTVRDTSRPHEALRAALRQPTSSQHSHQIVSLDLARLSSVRAFAASVNRRVASGEIPSIRALILNAGLLEFDKQMWAPAADGGFDMTFASNYLGHWLLTLLLLESMDRTCGRVVVVGSSTHDPSIPMIARHYPSEALKTFIHGSTDPLATGSWSSNKEDPTYHSGFRRYGAAKMCLAMMVGELQRRLAVDPALNCISTVGIDPGTMSTGIVRNSNWFVRVVVHGIVIATLARLIAIIWPSPNGALRTPEKSAKDVIDAALATAKWQNKGGLYLDGSELSDMSEEAKDPGKRALVWRDSVRYTGLKQEETMLVNWN</sequence>
<dbReference type="AlphaFoldDB" id="W6Y0L5"/>
<keyword evidence="2" id="KW-0560">Oxidoreductase</keyword>
<feature type="transmembrane region" description="Helical" evidence="3">
    <location>
        <begin position="250"/>
        <end position="272"/>
    </location>
</feature>
<dbReference type="GO" id="GO:0016491">
    <property type="term" value="F:oxidoreductase activity"/>
    <property type="evidence" value="ECO:0007669"/>
    <property type="project" value="UniProtKB-KW"/>
</dbReference>
<dbReference type="OrthoDB" id="191139at2759"/>
<evidence type="ECO:0000313" key="4">
    <source>
        <dbReference type="EMBL" id="EUC31115.1"/>
    </source>
</evidence>
<keyword evidence="3" id="KW-0812">Transmembrane</keyword>
<evidence type="ECO:0008006" key="6">
    <source>
        <dbReference type="Google" id="ProtNLM"/>
    </source>
</evidence>
<dbReference type="GeneID" id="19150634"/>
<reference evidence="4 5" key="1">
    <citation type="journal article" date="2013" name="PLoS Genet.">
        <title>Comparative genome structure, secondary metabolite, and effector coding capacity across Cochliobolus pathogens.</title>
        <authorList>
            <person name="Condon B.J."/>
            <person name="Leng Y."/>
            <person name="Wu D."/>
            <person name="Bushley K.E."/>
            <person name="Ohm R.A."/>
            <person name="Otillar R."/>
            <person name="Martin J."/>
            <person name="Schackwitz W."/>
            <person name="Grimwood J."/>
            <person name="MohdZainudin N."/>
            <person name="Xue C."/>
            <person name="Wang R."/>
            <person name="Manning V.A."/>
            <person name="Dhillon B."/>
            <person name="Tu Z.J."/>
            <person name="Steffenson B.J."/>
            <person name="Salamov A."/>
            <person name="Sun H."/>
            <person name="Lowry S."/>
            <person name="LaButti K."/>
            <person name="Han J."/>
            <person name="Copeland A."/>
            <person name="Lindquist E."/>
            <person name="Barry K."/>
            <person name="Schmutz J."/>
            <person name="Baker S.E."/>
            <person name="Ciuffetti L.M."/>
            <person name="Grigoriev I.V."/>
            <person name="Zhong S."/>
            <person name="Turgeon B.G."/>
        </authorList>
    </citation>
    <scope>NUCLEOTIDE SEQUENCE [LARGE SCALE GENOMIC DNA]</scope>
    <source>
        <strain evidence="4 5">26-R-13</strain>
    </source>
</reference>
<keyword evidence="3" id="KW-1133">Transmembrane helix</keyword>
<dbReference type="Proteomes" id="UP000053841">
    <property type="component" value="Unassembled WGS sequence"/>
</dbReference>
<evidence type="ECO:0000256" key="2">
    <source>
        <dbReference type="ARBA" id="ARBA00023002"/>
    </source>
</evidence>
<keyword evidence="5" id="KW-1185">Reference proteome</keyword>
<name>W6Y0L5_COCC2</name>
<dbReference type="SUPFAM" id="SSF51735">
    <property type="entry name" value="NAD(P)-binding Rossmann-fold domains"/>
    <property type="match status" value="1"/>
</dbReference>
<dbReference type="InterPro" id="IPR002347">
    <property type="entry name" value="SDR_fam"/>
</dbReference>
<dbReference type="eggNOG" id="KOG1208">
    <property type="taxonomic scope" value="Eukaryota"/>
</dbReference>
<dbReference type="EMBL" id="KI964675">
    <property type="protein sequence ID" value="EUC31115.1"/>
    <property type="molecule type" value="Genomic_DNA"/>
</dbReference>
<keyword evidence="3" id="KW-0472">Membrane</keyword>
<dbReference type="HOGENOM" id="CLU_010194_44_3_1"/>
<protein>
    <recommendedName>
        <fullName evidence="6">Ketoreductase (KR) domain-containing protein</fullName>
    </recommendedName>
</protein>
<dbReference type="PRINTS" id="PR00081">
    <property type="entry name" value="GDHRDH"/>
</dbReference>
<evidence type="ECO:0000313" key="5">
    <source>
        <dbReference type="Proteomes" id="UP000053841"/>
    </source>
</evidence>
<organism evidence="4 5">
    <name type="scientific">Cochliobolus carbonum (strain 26-R-13)</name>
    <name type="common">Maize leaf spot fungus</name>
    <name type="synonym">Bipolaris zeicola</name>
    <dbReference type="NCBI Taxonomy" id="930089"/>
    <lineage>
        <taxon>Eukaryota</taxon>
        <taxon>Fungi</taxon>
        <taxon>Dikarya</taxon>
        <taxon>Ascomycota</taxon>
        <taxon>Pezizomycotina</taxon>
        <taxon>Dothideomycetes</taxon>
        <taxon>Pleosporomycetidae</taxon>
        <taxon>Pleosporales</taxon>
        <taxon>Pleosporineae</taxon>
        <taxon>Pleosporaceae</taxon>
        <taxon>Bipolaris</taxon>
    </lineage>
</organism>
<evidence type="ECO:0000256" key="1">
    <source>
        <dbReference type="ARBA" id="ARBA00006484"/>
    </source>
</evidence>
<dbReference type="KEGG" id="bze:COCCADRAFT_6953"/>
<dbReference type="Gene3D" id="3.40.50.720">
    <property type="entry name" value="NAD(P)-binding Rossmann-like Domain"/>
    <property type="match status" value="1"/>
</dbReference>
<dbReference type="PANTHER" id="PTHR24320:SF148">
    <property type="entry name" value="NAD(P)-BINDING ROSSMANN-FOLD SUPERFAMILY PROTEIN"/>
    <property type="match status" value="1"/>
</dbReference>